<feature type="region of interest" description="Disordered" evidence="1">
    <location>
        <begin position="84"/>
        <end position="104"/>
    </location>
</feature>
<organism evidence="2">
    <name type="scientific">Chaetoceros debilis</name>
    <dbReference type="NCBI Taxonomy" id="122233"/>
    <lineage>
        <taxon>Eukaryota</taxon>
        <taxon>Sar</taxon>
        <taxon>Stramenopiles</taxon>
        <taxon>Ochrophyta</taxon>
        <taxon>Bacillariophyta</taxon>
        <taxon>Coscinodiscophyceae</taxon>
        <taxon>Chaetocerotophycidae</taxon>
        <taxon>Chaetocerotales</taxon>
        <taxon>Chaetocerotaceae</taxon>
        <taxon>Chaetoceros</taxon>
    </lineage>
</organism>
<dbReference type="InterPro" id="IPR016024">
    <property type="entry name" value="ARM-type_fold"/>
</dbReference>
<reference evidence="2" key="1">
    <citation type="submission" date="2021-01" db="EMBL/GenBank/DDBJ databases">
        <authorList>
            <person name="Corre E."/>
            <person name="Pelletier E."/>
            <person name="Niang G."/>
            <person name="Scheremetjew M."/>
            <person name="Finn R."/>
            <person name="Kale V."/>
            <person name="Holt S."/>
            <person name="Cochrane G."/>
            <person name="Meng A."/>
            <person name="Brown T."/>
            <person name="Cohen L."/>
        </authorList>
    </citation>
    <scope>NUCLEOTIDE SEQUENCE</scope>
    <source>
        <strain evidence="2">MM31A-1</strain>
    </source>
</reference>
<evidence type="ECO:0000256" key="1">
    <source>
        <dbReference type="SAM" id="MobiDB-lite"/>
    </source>
</evidence>
<evidence type="ECO:0000313" key="2">
    <source>
        <dbReference type="EMBL" id="CAE0470752.1"/>
    </source>
</evidence>
<name>A0A7S3QAL1_9STRA</name>
<feature type="region of interest" description="Disordered" evidence="1">
    <location>
        <begin position="379"/>
        <end position="398"/>
    </location>
</feature>
<feature type="compositionally biased region" description="Basic and acidic residues" evidence="1">
    <location>
        <begin position="382"/>
        <end position="395"/>
    </location>
</feature>
<accession>A0A7S3QAL1</accession>
<proteinExistence type="predicted"/>
<dbReference type="EMBL" id="HBIO01020260">
    <property type="protein sequence ID" value="CAE0470752.1"/>
    <property type="molecule type" value="Transcribed_RNA"/>
</dbReference>
<gene>
    <name evidence="2" type="ORF">CDEB00056_LOCUS15605</name>
</gene>
<protein>
    <submittedName>
        <fullName evidence="2">Uncharacterized protein</fullName>
    </submittedName>
</protein>
<dbReference type="AlphaFoldDB" id="A0A7S3QAL1"/>
<feature type="compositionally biased region" description="Polar residues" evidence="1">
    <location>
        <begin position="90"/>
        <end position="104"/>
    </location>
</feature>
<dbReference type="SUPFAM" id="SSF48371">
    <property type="entry name" value="ARM repeat"/>
    <property type="match status" value="1"/>
</dbReference>
<sequence>MYEISTVCLVLQDEIIVGHMLSILASLLKLTPNSRRNERYGRLVWGGVYSLGRIFHSVSCCASVAEQLMDCASQVLEAPTPTPTPAEIISSKNPKPSAMSTPLSKSSGRHIFDIFNQSICHDDSKQLLSFAETISFDERDLSILEQCEYLLLGLSTLSLMIYSECDSDRLSTFTYTYLTKLVNTRYRHLGRRIIPIVIATLQNVKVCKDLMQLLEFTCVVLSGDPSCGHAVFTLLAPMSSQDSPRKVRCMAVRLYPLLCKSNKRLYPRICVSLAEFATHPTAQLRIAAAATICELAEFDLIRDVTDVIGWVQNFLGDDEHLATHFSVMTLHHFVEAGELDYSMVIKVLNKKLVDVADINAILELPDIVIEALVKLLGDGEDGDRSDSDDSSESGKSEIVISQQVQTSVSTLIVLSSVLSKSMLSSGTHKIHDRDTTQSLLRTIYLSLSRYSLTSIGVMAEMVRKESADSEPYDSLKIVIQEAFDISVSPNLQIDVSFTEAWIELAKHLLLFEQDSILLWHKTKVSTKNSQTKDLSDALQHVPDAVEGTVAYFLLSKLTKCLSSGQQWHEHFSLSFECLKVVSLPSAPMIEVLNFALIAEIADSSMLKKACINMVTAQLSIARRSAVERKEYIQFSINCARNSSDILLEKFGTCTPLFFESLGTILPQMTSGVVDELLPILWGSCTQLHSLTRIAFLNALHLILHSKKPNISIVNTIQNALTTYIFSSICDESVFAANGTARSVLFSCLSDVPVNVLEESNILSFGSVKTDIARAELIAHLFSRRSPTKLKSSIYLRAALWVAKQKINKSTAYLQTVSIQIAKASCSIPMKKRVELINTLLENMIVNGMNNYSIQILLFCAICLTRPGSIKCNIDSASDLFAHLLNDSSQEAGDLSHQLEISDSMSRNILSIIQKQDAKDLHLPCLTTIFLSSNSSQTSALQHALVSASICCSER</sequence>